<dbReference type="Gene3D" id="2.40.70.10">
    <property type="entry name" value="Acid Proteases"/>
    <property type="match status" value="1"/>
</dbReference>
<dbReference type="InterPro" id="IPR033121">
    <property type="entry name" value="PEPTIDASE_A1"/>
</dbReference>
<evidence type="ECO:0000256" key="1">
    <source>
        <dbReference type="ARBA" id="ARBA00007447"/>
    </source>
</evidence>
<feature type="domain" description="Apple" evidence="2">
    <location>
        <begin position="361"/>
        <end position="442"/>
    </location>
</feature>
<dbReference type="SUPFAM" id="SSF50630">
    <property type="entry name" value="Acid proteases"/>
    <property type="match status" value="1"/>
</dbReference>
<dbReference type="AlphaFoldDB" id="A0A915D8E9"/>
<dbReference type="InterPro" id="IPR001461">
    <property type="entry name" value="Aspartic_peptidase_A1"/>
</dbReference>
<dbReference type="PROSITE" id="PS50948">
    <property type="entry name" value="PAN"/>
    <property type="match status" value="1"/>
</dbReference>
<dbReference type="GO" id="GO:0004190">
    <property type="term" value="F:aspartic-type endopeptidase activity"/>
    <property type="evidence" value="ECO:0007669"/>
    <property type="project" value="InterPro"/>
</dbReference>
<evidence type="ECO:0000259" key="2">
    <source>
        <dbReference type="PROSITE" id="PS50948"/>
    </source>
</evidence>
<dbReference type="GO" id="GO:0006508">
    <property type="term" value="P:proteolysis"/>
    <property type="evidence" value="ECO:0007669"/>
    <property type="project" value="InterPro"/>
</dbReference>
<dbReference type="Pfam" id="PF00026">
    <property type="entry name" value="Asp"/>
    <property type="match status" value="1"/>
</dbReference>
<protein>
    <submittedName>
        <fullName evidence="4">Apple domain-containing protein</fullName>
    </submittedName>
</protein>
<keyword evidence="3" id="KW-1185">Reference proteome</keyword>
<dbReference type="WBParaSite" id="jg1720">
    <property type="protein sequence ID" value="jg1720"/>
    <property type="gene ID" value="jg1720"/>
</dbReference>
<comment type="similarity">
    <text evidence="1">Belongs to the peptidase A1 family.</text>
</comment>
<sequence>MHENDSGTVVLNKTYYMYIGNITVGTPPKTFAVEFDPYYKSELILFGPNATLNRKEAYDNVIYGPQNSSTYAAVNGSCASEFGGTCSLARDVVTVGNLSTQITFEVYDSIPGGYKDIPDGVLGMWLGASKNNVSKALTQLLENADKPIVTQWWNSTSRNSFCPTAPLIFSLFPYSIRLTSKASNAVYTKQINGKDIYEYVVDCDLTKAGNVTLNIGGQGNTTESSNKPLVLTGADYIRYSRDKRCAMFITDDKECFQPTFKRAISNLAPIESCGMLVWSFSKPLKRTRPPYLLANKPVYECSQSEKLAFFLLSKPNSWEKQPVSILHEIVDINQCLNYCVKTGKRGYIVLLKDKQDDRTPCMLASYNPAQNVGQQIVGHVLARLVGIETLSECVNLCLGNKFCKSVNYKKSSVCYTEYNPPTHLRILWTQNHNVQVNVECVL</sequence>
<dbReference type="PANTHER" id="PTHR47966">
    <property type="entry name" value="BETA-SITE APP-CLEAVING ENZYME, ISOFORM A-RELATED"/>
    <property type="match status" value="1"/>
</dbReference>
<accession>A0A915D8E9</accession>
<dbReference type="InterPro" id="IPR021109">
    <property type="entry name" value="Peptidase_aspartic_dom_sf"/>
</dbReference>
<proteinExistence type="inferred from homology"/>
<evidence type="ECO:0000313" key="3">
    <source>
        <dbReference type="Proteomes" id="UP000887574"/>
    </source>
</evidence>
<evidence type="ECO:0000313" key="4">
    <source>
        <dbReference type="WBParaSite" id="jg1720"/>
    </source>
</evidence>
<reference evidence="4" key="1">
    <citation type="submission" date="2022-11" db="UniProtKB">
        <authorList>
            <consortium name="WormBaseParasite"/>
        </authorList>
    </citation>
    <scope>IDENTIFICATION</scope>
</reference>
<dbReference type="PANTHER" id="PTHR47966:SF51">
    <property type="entry name" value="BETA-SITE APP-CLEAVING ENZYME, ISOFORM A-RELATED"/>
    <property type="match status" value="1"/>
</dbReference>
<dbReference type="Proteomes" id="UP000887574">
    <property type="component" value="Unplaced"/>
</dbReference>
<dbReference type="InterPro" id="IPR003609">
    <property type="entry name" value="Pan_app"/>
</dbReference>
<name>A0A915D8E9_9BILA</name>
<organism evidence="3 4">
    <name type="scientific">Ditylenchus dipsaci</name>
    <dbReference type="NCBI Taxonomy" id="166011"/>
    <lineage>
        <taxon>Eukaryota</taxon>
        <taxon>Metazoa</taxon>
        <taxon>Ecdysozoa</taxon>
        <taxon>Nematoda</taxon>
        <taxon>Chromadorea</taxon>
        <taxon>Rhabditida</taxon>
        <taxon>Tylenchina</taxon>
        <taxon>Tylenchomorpha</taxon>
        <taxon>Sphaerularioidea</taxon>
        <taxon>Anguinidae</taxon>
        <taxon>Anguininae</taxon>
        <taxon>Ditylenchus</taxon>
    </lineage>
</organism>